<evidence type="ECO:0000256" key="9">
    <source>
        <dbReference type="ARBA" id="ARBA00023065"/>
    </source>
</evidence>
<keyword evidence="10 11" id="KW-0472">Membrane</keyword>
<dbReference type="InterPro" id="IPR003820">
    <property type="entry name" value="KdpC"/>
</dbReference>
<evidence type="ECO:0000256" key="7">
    <source>
        <dbReference type="ARBA" id="ARBA00022958"/>
    </source>
</evidence>
<dbReference type="RefSeq" id="WP_202957073.1">
    <property type="nucleotide sequence ID" value="NZ_JAPCID010000008.1"/>
</dbReference>
<evidence type="ECO:0000256" key="12">
    <source>
        <dbReference type="SAM" id="MobiDB-lite"/>
    </source>
</evidence>
<keyword evidence="4 11" id="KW-0812">Transmembrane</keyword>
<keyword evidence="6 11" id="KW-0067">ATP-binding</keyword>
<evidence type="ECO:0000313" key="13">
    <source>
        <dbReference type="EMBL" id="MDA0137267.1"/>
    </source>
</evidence>
<dbReference type="Proteomes" id="UP001147700">
    <property type="component" value="Unassembled WGS sequence"/>
</dbReference>
<evidence type="ECO:0000256" key="2">
    <source>
        <dbReference type="ARBA" id="ARBA00022475"/>
    </source>
</evidence>
<comment type="similarity">
    <text evidence="11">Belongs to the KdpC family.</text>
</comment>
<dbReference type="Pfam" id="PF02669">
    <property type="entry name" value="KdpC"/>
    <property type="match status" value="1"/>
</dbReference>
<evidence type="ECO:0000256" key="4">
    <source>
        <dbReference type="ARBA" id="ARBA00022692"/>
    </source>
</evidence>
<sequence length="181" mass="19401">MKRNLITSAIAVVMFTLVLGLAYPLVVTGVAQVTFGDNADGNPDLIAKDTKADPRYFQPRPSQTEYDPEATFFSNRGPNSSAARSFYRDQLAAYIALNGQYNPGLTNDKVPADAVTTSGSGVDPHISAQNAAIQARRVAAVRGIAPERVDELVEQATDGRFLGLFGEPGVNTTKLNEALDR</sequence>
<name>A0ABT4RFG9_9ACTN</name>
<keyword evidence="3 11" id="KW-0633">Potassium transport</keyword>
<organism evidence="13 14">
    <name type="scientific">Solirubrobacter deserti</name>
    <dbReference type="NCBI Taxonomy" id="2282478"/>
    <lineage>
        <taxon>Bacteria</taxon>
        <taxon>Bacillati</taxon>
        <taxon>Actinomycetota</taxon>
        <taxon>Thermoleophilia</taxon>
        <taxon>Solirubrobacterales</taxon>
        <taxon>Solirubrobacteraceae</taxon>
        <taxon>Solirubrobacter</taxon>
    </lineage>
</organism>
<evidence type="ECO:0000256" key="5">
    <source>
        <dbReference type="ARBA" id="ARBA00022741"/>
    </source>
</evidence>
<feature type="region of interest" description="Disordered" evidence="12">
    <location>
        <begin position="54"/>
        <end position="74"/>
    </location>
</feature>
<dbReference type="PANTHER" id="PTHR30042">
    <property type="entry name" value="POTASSIUM-TRANSPORTING ATPASE C CHAIN"/>
    <property type="match status" value="1"/>
</dbReference>
<comment type="subcellular location">
    <subcellularLocation>
        <location evidence="11">Cell membrane</location>
        <topology evidence="11">Single-pass membrane protein</topology>
    </subcellularLocation>
</comment>
<proteinExistence type="inferred from homology"/>
<evidence type="ECO:0000256" key="11">
    <source>
        <dbReference type="HAMAP-Rule" id="MF_00276"/>
    </source>
</evidence>
<keyword evidence="2 11" id="KW-1003">Cell membrane</keyword>
<keyword evidence="5 11" id="KW-0547">Nucleotide-binding</keyword>
<dbReference type="HAMAP" id="MF_00276">
    <property type="entry name" value="KdpC"/>
    <property type="match status" value="1"/>
</dbReference>
<dbReference type="EMBL" id="JAPCID010000008">
    <property type="protein sequence ID" value="MDA0137267.1"/>
    <property type="molecule type" value="Genomic_DNA"/>
</dbReference>
<keyword evidence="14" id="KW-1185">Reference proteome</keyword>
<protein>
    <recommendedName>
        <fullName evidence="11">Potassium-transporting ATPase KdpC subunit</fullName>
    </recommendedName>
    <alternativeName>
        <fullName evidence="11">ATP phosphohydrolase [potassium-transporting] C chain</fullName>
    </alternativeName>
    <alternativeName>
        <fullName evidence="11">Potassium-binding and translocating subunit C</fullName>
    </alternativeName>
    <alternativeName>
        <fullName evidence="11">Potassium-translocating ATPase C chain</fullName>
    </alternativeName>
</protein>
<evidence type="ECO:0000313" key="14">
    <source>
        <dbReference type="Proteomes" id="UP001147700"/>
    </source>
</evidence>
<comment type="function">
    <text evidence="11">Part of the high-affinity ATP-driven potassium transport (or Kdp) system, which catalyzes the hydrolysis of ATP coupled with the electrogenic transport of potassium into the cytoplasm. This subunit acts as a catalytic chaperone that increases the ATP-binding affinity of the ATP-hydrolyzing subunit KdpB by the formation of a transient KdpB/KdpC/ATP ternary complex.</text>
</comment>
<evidence type="ECO:0000256" key="8">
    <source>
        <dbReference type="ARBA" id="ARBA00022989"/>
    </source>
</evidence>
<accession>A0ABT4RFG9</accession>
<dbReference type="PIRSF" id="PIRSF001296">
    <property type="entry name" value="K_ATPase_KdpC"/>
    <property type="match status" value="1"/>
</dbReference>
<keyword evidence="9 11" id="KW-0406">Ion transport</keyword>
<comment type="subunit">
    <text evidence="11">The system is composed of three essential subunits: KdpA, KdpB and KdpC.</text>
</comment>
<keyword evidence="1 11" id="KW-0813">Transport</keyword>
<keyword evidence="7 11" id="KW-0630">Potassium</keyword>
<keyword evidence="8 11" id="KW-1133">Transmembrane helix</keyword>
<evidence type="ECO:0000256" key="1">
    <source>
        <dbReference type="ARBA" id="ARBA00022448"/>
    </source>
</evidence>
<comment type="caution">
    <text evidence="13">The sequence shown here is derived from an EMBL/GenBank/DDBJ whole genome shotgun (WGS) entry which is preliminary data.</text>
</comment>
<evidence type="ECO:0000256" key="10">
    <source>
        <dbReference type="ARBA" id="ARBA00023136"/>
    </source>
</evidence>
<reference evidence="13" key="1">
    <citation type="submission" date="2022-10" db="EMBL/GenBank/DDBJ databases">
        <title>The WGS of Solirubrobacter sp. CPCC 204708.</title>
        <authorList>
            <person name="Jiang Z."/>
        </authorList>
    </citation>
    <scope>NUCLEOTIDE SEQUENCE</scope>
    <source>
        <strain evidence="13">CPCC 204708</strain>
    </source>
</reference>
<evidence type="ECO:0000256" key="6">
    <source>
        <dbReference type="ARBA" id="ARBA00022840"/>
    </source>
</evidence>
<evidence type="ECO:0000256" key="3">
    <source>
        <dbReference type="ARBA" id="ARBA00022538"/>
    </source>
</evidence>
<dbReference type="PANTHER" id="PTHR30042:SF2">
    <property type="entry name" value="POTASSIUM-TRANSPORTING ATPASE KDPC SUBUNIT"/>
    <property type="match status" value="1"/>
</dbReference>
<gene>
    <name evidence="11" type="primary">kdpC</name>
    <name evidence="13" type="ORF">OJ962_07165</name>
</gene>